<accession>A0A4P9ZB94</accession>
<evidence type="ECO:0000259" key="1">
    <source>
        <dbReference type="Pfam" id="PF08303"/>
    </source>
</evidence>
<gene>
    <name evidence="2" type="ORF">METBISCDRAFT_1359</name>
</gene>
<dbReference type="PANTHER" id="PTHR32004:SF1">
    <property type="entry name" value="TRNA LIGASE"/>
    <property type="match status" value="1"/>
</dbReference>
<protein>
    <submittedName>
        <fullName evidence="2">tRNA ligase</fullName>
    </submittedName>
</protein>
<dbReference type="Gene3D" id="3.40.50.300">
    <property type="entry name" value="P-loop containing nucleotide triphosphate hydrolases"/>
    <property type="match status" value="1"/>
</dbReference>
<feature type="non-terminal residue" evidence="2">
    <location>
        <position position="174"/>
    </location>
</feature>
<sequence length="174" mass="20275">MKYIFVPISIVGCGKSTVFRTLTGISSRFAHIENDYFSSKRAFYDELQKLVDGEVPYILVDRNNHLKMHRQQLIELFKKDAVCFVALLFLPANMNKKVFDTNWKKIVKRGDNHPQLKSTTSVGQVKMVLSLFIKNLDPYNPREKFDAQFDHVLDMRFGSESSRENVDKILDFVY</sequence>
<evidence type="ECO:0000313" key="3">
    <source>
        <dbReference type="Proteomes" id="UP000268321"/>
    </source>
</evidence>
<dbReference type="GO" id="GO:0006388">
    <property type="term" value="P:tRNA splicing, via endonucleolytic cleavage and ligation"/>
    <property type="evidence" value="ECO:0007669"/>
    <property type="project" value="InterPro"/>
</dbReference>
<dbReference type="EMBL" id="ML004466">
    <property type="protein sequence ID" value="RKP30105.1"/>
    <property type="molecule type" value="Genomic_DNA"/>
</dbReference>
<reference evidence="3" key="1">
    <citation type="journal article" date="2018" name="Nat. Microbiol.">
        <title>Leveraging single-cell genomics to expand the fungal tree of life.</title>
        <authorList>
            <person name="Ahrendt S.R."/>
            <person name="Quandt C.A."/>
            <person name="Ciobanu D."/>
            <person name="Clum A."/>
            <person name="Salamov A."/>
            <person name="Andreopoulos B."/>
            <person name="Cheng J.F."/>
            <person name="Woyke T."/>
            <person name="Pelin A."/>
            <person name="Henrissat B."/>
            <person name="Reynolds N.K."/>
            <person name="Benny G.L."/>
            <person name="Smith M.E."/>
            <person name="James T.Y."/>
            <person name="Grigoriev I.V."/>
        </authorList>
    </citation>
    <scope>NUCLEOTIDE SEQUENCE [LARGE SCALE GENOMIC DNA]</scope>
    <source>
        <strain evidence="3">Baker2002</strain>
    </source>
</reference>
<dbReference type="InterPro" id="IPR015966">
    <property type="entry name" value="tRNA_lig_kin_fungi"/>
</dbReference>
<dbReference type="SUPFAM" id="SSF52540">
    <property type="entry name" value="P-loop containing nucleoside triphosphate hydrolases"/>
    <property type="match status" value="1"/>
</dbReference>
<dbReference type="GO" id="GO:0003972">
    <property type="term" value="F:RNA ligase (ATP) activity"/>
    <property type="evidence" value="ECO:0007669"/>
    <property type="project" value="InterPro"/>
</dbReference>
<dbReference type="Pfam" id="PF08303">
    <property type="entry name" value="tRNA_lig_kinase"/>
    <property type="match status" value="1"/>
</dbReference>
<dbReference type="GO" id="GO:0005634">
    <property type="term" value="C:nucleus"/>
    <property type="evidence" value="ECO:0007669"/>
    <property type="project" value="TreeGrafter"/>
</dbReference>
<dbReference type="PANTHER" id="PTHR32004">
    <property type="entry name" value="TRNA LIGASE"/>
    <property type="match status" value="1"/>
</dbReference>
<keyword evidence="2" id="KW-0436">Ligase</keyword>
<feature type="domain" description="tRNA ligase kinase" evidence="1">
    <location>
        <begin position="4"/>
        <end position="157"/>
    </location>
</feature>
<name>A0A4P9ZB94_9ASCO</name>
<dbReference type="InterPro" id="IPR027417">
    <property type="entry name" value="P-loop_NTPase"/>
</dbReference>
<dbReference type="AlphaFoldDB" id="A0A4P9ZB94"/>
<proteinExistence type="predicted"/>
<dbReference type="GO" id="GO:0005524">
    <property type="term" value="F:ATP binding"/>
    <property type="evidence" value="ECO:0007669"/>
    <property type="project" value="InterPro"/>
</dbReference>
<keyword evidence="3" id="KW-1185">Reference proteome</keyword>
<dbReference type="OrthoDB" id="276239at2759"/>
<dbReference type="Proteomes" id="UP000268321">
    <property type="component" value="Unassembled WGS sequence"/>
</dbReference>
<organism evidence="2 3">
    <name type="scientific">Metschnikowia bicuspidata</name>
    <dbReference type="NCBI Taxonomy" id="27322"/>
    <lineage>
        <taxon>Eukaryota</taxon>
        <taxon>Fungi</taxon>
        <taxon>Dikarya</taxon>
        <taxon>Ascomycota</taxon>
        <taxon>Saccharomycotina</taxon>
        <taxon>Pichiomycetes</taxon>
        <taxon>Metschnikowiaceae</taxon>
        <taxon>Metschnikowia</taxon>
    </lineage>
</organism>
<evidence type="ECO:0000313" key="2">
    <source>
        <dbReference type="EMBL" id="RKP30105.1"/>
    </source>
</evidence>